<protein>
    <submittedName>
        <fullName evidence="2">Uncharacterized protein</fullName>
    </submittedName>
</protein>
<reference evidence="2" key="1">
    <citation type="submission" date="2021-11" db="EMBL/GenBank/DDBJ databases">
        <authorList>
            <person name="Bulgarelli D."/>
        </authorList>
    </citation>
    <scope>NUCLEOTIDE SEQUENCE</scope>
    <source>
        <strain evidence="2">Bi133</strain>
    </source>
</reference>
<sequence>MTNEKENRSVRLDQAETGESHATGESTIETVNDGHYHYPGPVEEGYSGNTGRAVQPAGKENRNIPQNKDTFNYTRILK</sequence>
<feature type="compositionally biased region" description="Polar residues" evidence="1">
    <location>
        <begin position="63"/>
        <end position="78"/>
    </location>
</feature>
<proteinExistence type="predicted"/>
<evidence type="ECO:0000256" key="1">
    <source>
        <dbReference type="SAM" id="MobiDB-lite"/>
    </source>
</evidence>
<dbReference type="EMBL" id="CAKKMG010000006">
    <property type="protein sequence ID" value="CAH0156302.1"/>
    <property type="molecule type" value="Genomic_DNA"/>
</dbReference>
<accession>A0A9W4PBI0</accession>
<dbReference type="AlphaFoldDB" id="A0A9W4PBI0"/>
<evidence type="ECO:0000313" key="3">
    <source>
        <dbReference type="Proteomes" id="UP000789326"/>
    </source>
</evidence>
<organism evidence="2 3">
    <name type="scientific">Peribacillus simplex</name>
    <dbReference type="NCBI Taxonomy" id="1478"/>
    <lineage>
        <taxon>Bacteria</taxon>
        <taxon>Bacillati</taxon>
        <taxon>Bacillota</taxon>
        <taxon>Bacilli</taxon>
        <taxon>Bacillales</taxon>
        <taxon>Bacillaceae</taxon>
        <taxon>Peribacillus</taxon>
    </lineage>
</organism>
<feature type="region of interest" description="Disordered" evidence="1">
    <location>
        <begin position="1"/>
        <end position="78"/>
    </location>
</feature>
<name>A0A9W4PBI0_9BACI</name>
<dbReference type="RefSeq" id="WP_230300851.1">
    <property type="nucleotide sequence ID" value="NZ_CAKKMG010000006.1"/>
</dbReference>
<dbReference type="Proteomes" id="UP000789326">
    <property type="component" value="Unassembled WGS sequence"/>
</dbReference>
<evidence type="ECO:0000313" key="2">
    <source>
        <dbReference type="EMBL" id="CAH0156302.1"/>
    </source>
</evidence>
<comment type="caution">
    <text evidence="2">The sequence shown here is derived from an EMBL/GenBank/DDBJ whole genome shotgun (WGS) entry which is preliminary data.</text>
</comment>
<feature type="compositionally biased region" description="Basic and acidic residues" evidence="1">
    <location>
        <begin position="1"/>
        <end position="14"/>
    </location>
</feature>
<gene>
    <name evidence="2" type="ORF">SRABI133_00837</name>
</gene>